<feature type="compositionally biased region" description="Acidic residues" evidence="2">
    <location>
        <begin position="624"/>
        <end position="647"/>
    </location>
</feature>
<dbReference type="PANTHER" id="PTHR15092:SF44">
    <property type="entry name" value="POLY(A)-SPECIFIC RIBONUCLEASE PARN"/>
    <property type="match status" value="1"/>
</dbReference>
<evidence type="ECO:0000259" key="3">
    <source>
        <dbReference type="Pfam" id="PF08675"/>
    </source>
</evidence>
<dbReference type="InterPro" id="IPR051181">
    <property type="entry name" value="CAF1_poly(A)_ribonucleases"/>
</dbReference>
<sequence>MEVTRKNFKETLPLVKASIQRSDFLVIDTEFTGLMNGRELSMFDTPAEYYTKVLNSSSEFLLIQFGLCAFCFDEAENHYVNEAYNFYLFPRGRPGPEKMFLCQSSSLDFLATQGFDFNKLIRDGISYMTGPVESRLREALLEKQKNYNSAKQLIPIPQEHKQQIRDICERVKQFVNKSEESEMVIDRCNPFIRRLLFQELGQKFKDEVFVDSRTLENKDRVIVVTRLTSENHSSSKIEQKTKKEWEELEDAVGFSKVAQMISESRKLLVGHNMILDVLHTLNHFFQPLPEDYASFKEFAHCMFPRLLDTKYMSSMPPFKEEVPSNVLQHLYATLSEPPFSLPKVVSSPGRGYCHADNKQHEAGYDAYVTGMCFLAMQAHLARMRGESGVRVSADGSPVLRPFLDKLYLSKTAHQDTPYMNLNGEDPNPSRDHVFYFTFPKEWQRNEINQLFSPYGAVSVQFLNDTSALVALSNRKKAKDVMKALAKHSRIKLIPYVRYKMAAKITEDQQRLQLTARKMLAINKQIPAVHEELHDKESEKKNNVSVLRHKNNSTLQAEETEPVSKKSRLRNTNTTKALDQDEREEPVKCEVDQTEGPSPKKRLRSSSSKEKIEKPSIQATKEREESESESEESEESELEESEKTEEPEEKSAWSSGREHANGDAEPRSSHCVAVFKESDSWA</sequence>
<dbReference type="SUPFAM" id="SSF82708">
    <property type="entry name" value="R3H domain"/>
    <property type="match status" value="1"/>
</dbReference>
<dbReference type="CDD" id="cd12428">
    <property type="entry name" value="RRM_PARN"/>
    <property type="match status" value="1"/>
</dbReference>
<dbReference type="Gene3D" id="3.30.70.330">
    <property type="match status" value="1"/>
</dbReference>
<protein>
    <submittedName>
        <fullName evidence="5">Poly(A)-specific ribonuclease PARN-like</fullName>
    </submittedName>
</protein>
<comment type="similarity">
    <text evidence="1">Belongs to the CAF1 family.</text>
</comment>
<dbReference type="Pfam" id="PF04857">
    <property type="entry name" value="CAF1"/>
    <property type="match status" value="1"/>
</dbReference>
<organism evidence="4 5">
    <name type="scientific">Galleria mellonella</name>
    <name type="common">Greater wax moth</name>
    <dbReference type="NCBI Taxonomy" id="7137"/>
    <lineage>
        <taxon>Eukaryota</taxon>
        <taxon>Metazoa</taxon>
        <taxon>Ecdysozoa</taxon>
        <taxon>Arthropoda</taxon>
        <taxon>Hexapoda</taxon>
        <taxon>Insecta</taxon>
        <taxon>Pterygota</taxon>
        <taxon>Neoptera</taxon>
        <taxon>Endopterygota</taxon>
        <taxon>Lepidoptera</taxon>
        <taxon>Glossata</taxon>
        <taxon>Ditrysia</taxon>
        <taxon>Pyraloidea</taxon>
        <taxon>Pyralidae</taxon>
        <taxon>Galleriinae</taxon>
        <taxon>Galleria</taxon>
    </lineage>
</organism>
<evidence type="ECO:0000313" key="5">
    <source>
        <dbReference type="RefSeq" id="XP_052759535.1"/>
    </source>
</evidence>
<feature type="compositionally biased region" description="Basic and acidic residues" evidence="2">
    <location>
        <begin position="606"/>
        <end position="623"/>
    </location>
</feature>
<name>A0ABM3N7Q2_GALME</name>
<evidence type="ECO:0000256" key="2">
    <source>
        <dbReference type="SAM" id="MobiDB-lite"/>
    </source>
</evidence>
<feature type="region of interest" description="Disordered" evidence="2">
    <location>
        <begin position="530"/>
        <end position="681"/>
    </location>
</feature>
<dbReference type="InterPro" id="IPR035979">
    <property type="entry name" value="RBD_domain_sf"/>
</dbReference>
<dbReference type="Gene3D" id="3.30.420.10">
    <property type="entry name" value="Ribonuclease H-like superfamily/Ribonuclease H"/>
    <property type="match status" value="1"/>
</dbReference>
<feature type="compositionally biased region" description="Basic and acidic residues" evidence="2">
    <location>
        <begin position="530"/>
        <end position="541"/>
    </location>
</feature>
<dbReference type="InterPro" id="IPR006941">
    <property type="entry name" value="RNase_CAF1"/>
</dbReference>
<feature type="domain" description="Poly(A)-specific ribonuclease RNA-binding" evidence="3">
    <location>
        <begin position="423"/>
        <end position="499"/>
    </location>
</feature>
<dbReference type="SUPFAM" id="SSF54928">
    <property type="entry name" value="RNA-binding domain, RBD"/>
    <property type="match status" value="1"/>
</dbReference>
<dbReference type="GeneID" id="113522763"/>
<dbReference type="InterPro" id="IPR036397">
    <property type="entry name" value="RNaseH_sf"/>
</dbReference>
<proteinExistence type="inferred from homology"/>
<evidence type="ECO:0000256" key="1">
    <source>
        <dbReference type="ARBA" id="ARBA00008372"/>
    </source>
</evidence>
<dbReference type="Pfam" id="PF08675">
    <property type="entry name" value="RNA_bind"/>
    <property type="match status" value="1"/>
</dbReference>
<dbReference type="InterPro" id="IPR014789">
    <property type="entry name" value="PolyA-riboNase_RNA-binding"/>
</dbReference>
<evidence type="ECO:0000313" key="4">
    <source>
        <dbReference type="Proteomes" id="UP001652740"/>
    </source>
</evidence>
<dbReference type="SUPFAM" id="SSF53098">
    <property type="entry name" value="Ribonuclease H-like"/>
    <property type="match status" value="1"/>
</dbReference>
<feature type="compositionally biased region" description="Basic and acidic residues" evidence="2">
    <location>
        <begin position="655"/>
        <end position="667"/>
    </location>
</feature>
<dbReference type="InterPro" id="IPR012337">
    <property type="entry name" value="RNaseH-like_sf"/>
</dbReference>
<dbReference type="CDD" id="cd02637">
    <property type="entry name" value="R3H_PARN"/>
    <property type="match status" value="1"/>
</dbReference>
<dbReference type="InterPro" id="IPR012677">
    <property type="entry name" value="Nucleotide-bd_a/b_plait_sf"/>
</dbReference>
<accession>A0ABM3N7Q2</accession>
<dbReference type="PANTHER" id="PTHR15092">
    <property type="entry name" value="POLY A -SPECIFIC RIBONUCLEASE/TARGET OF EGR1, MEMBER 1"/>
    <property type="match status" value="1"/>
</dbReference>
<dbReference type="RefSeq" id="XP_052759535.1">
    <property type="nucleotide sequence ID" value="XM_052903575.1"/>
</dbReference>
<reference evidence="5" key="1">
    <citation type="submission" date="2025-08" db="UniProtKB">
        <authorList>
            <consortium name="RefSeq"/>
        </authorList>
    </citation>
    <scope>IDENTIFICATION</scope>
    <source>
        <tissue evidence="5">Whole larvae</tissue>
    </source>
</reference>
<gene>
    <name evidence="5" type="primary">LOC113522763</name>
</gene>
<dbReference type="InterPro" id="IPR036867">
    <property type="entry name" value="R3H_dom_sf"/>
</dbReference>
<dbReference type="Proteomes" id="UP001652740">
    <property type="component" value="Unplaced"/>
</dbReference>
<dbReference type="InterPro" id="IPR034042">
    <property type="entry name" value="PARN_R3H"/>
</dbReference>
<dbReference type="Gene3D" id="3.30.1370.50">
    <property type="entry name" value="R3H-like domain"/>
    <property type="match status" value="1"/>
</dbReference>
<keyword evidence="4" id="KW-1185">Reference proteome</keyword>